<protein>
    <submittedName>
        <fullName evidence="1">Uncharacterized protein</fullName>
    </submittedName>
</protein>
<gene>
    <name evidence="1" type="ORF">OLEA9_A054013</name>
</gene>
<evidence type="ECO:0000313" key="2">
    <source>
        <dbReference type="Proteomes" id="UP000594638"/>
    </source>
</evidence>
<evidence type="ECO:0000313" key="1">
    <source>
        <dbReference type="EMBL" id="CAA3030624.1"/>
    </source>
</evidence>
<organism evidence="1 2">
    <name type="scientific">Olea europaea subsp. europaea</name>
    <dbReference type="NCBI Taxonomy" id="158383"/>
    <lineage>
        <taxon>Eukaryota</taxon>
        <taxon>Viridiplantae</taxon>
        <taxon>Streptophyta</taxon>
        <taxon>Embryophyta</taxon>
        <taxon>Tracheophyta</taxon>
        <taxon>Spermatophyta</taxon>
        <taxon>Magnoliopsida</taxon>
        <taxon>eudicotyledons</taxon>
        <taxon>Gunneridae</taxon>
        <taxon>Pentapetalae</taxon>
        <taxon>asterids</taxon>
        <taxon>lamiids</taxon>
        <taxon>Lamiales</taxon>
        <taxon>Oleaceae</taxon>
        <taxon>Oleeae</taxon>
        <taxon>Olea</taxon>
    </lineage>
</organism>
<name>A0A8S0VHB8_OLEEU</name>
<dbReference type="AlphaFoldDB" id="A0A8S0VHB8"/>
<dbReference type="Proteomes" id="UP000594638">
    <property type="component" value="Unassembled WGS sequence"/>
</dbReference>
<proteinExistence type="predicted"/>
<reference evidence="1 2" key="1">
    <citation type="submission" date="2019-12" db="EMBL/GenBank/DDBJ databases">
        <authorList>
            <person name="Alioto T."/>
            <person name="Alioto T."/>
            <person name="Gomez Garrido J."/>
        </authorList>
    </citation>
    <scope>NUCLEOTIDE SEQUENCE [LARGE SCALE GENOMIC DNA]</scope>
</reference>
<keyword evidence="2" id="KW-1185">Reference proteome</keyword>
<dbReference type="EMBL" id="CACTIH010009385">
    <property type="protein sequence ID" value="CAA3030624.1"/>
    <property type="molecule type" value="Genomic_DNA"/>
</dbReference>
<accession>A0A8S0VHB8</accession>
<comment type="caution">
    <text evidence="1">The sequence shown here is derived from an EMBL/GenBank/DDBJ whole genome shotgun (WGS) entry which is preliminary data.</text>
</comment>
<sequence length="57" mass="6843">MKTFKNLRKLSQVKSQQVFCADHYSNDTYRERCREIGMQNYDKMIDANCTQESQTCR</sequence>
<dbReference type="Gramene" id="OE9A054013T1">
    <property type="protein sequence ID" value="OE9A054013C1"/>
    <property type="gene ID" value="OE9A054013"/>
</dbReference>